<dbReference type="GO" id="GO:0009231">
    <property type="term" value="P:riboflavin biosynthetic process"/>
    <property type="evidence" value="ECO:0007669"/>
    <property type="project" value="UniProtKB-KW"/>
</dbReference>
<dbReference type="NCBIfam" id="TIGR00187">
    <property type="entry name" value="ribE"/>
    <property type="match status" value="1"/>
</dbReference>
<evidence type="ECO:0000259" key="11">
    <source>
        <dbReference type="PROSITE" id="PS51177"/>
    </source>
</evidence>
<feature type="domain" description="Lumazine-binding" evidence="11">
    <location>
        <begin position="1"/>
        <end position="95"/>
    </location>
</feature>
<comment type="catalytic activity">
    <reaction evidence="1">
        <text>2 6,7-dimethyl-8-(1-D-ribityl)lumazine + H(+) = 5-amino-6-(D-ribitylamino)uracil + riboflavin</text>
        <dbReference type="Rhea" id="RHEA:20772"/>
        <dbReference type="ChEBI" id="CHEBI:15378"/>
        <dbReference type="ChEBI" id="CHEBI:15934"/>
        <dbReference type="ChEBI" id="CHEBI:57986"/>
        <dbReference type="ChEBI" id="CHEBI:58201"/>
        <dbReference type="EC" id="2.5.1.9"/>
    </reaction>
</comment>
<evidence type="ECO:0000256" key="4">
    <source>
        <dbReference type="ARBA" id="ARBA00012827"/>
    </source>
</evidence>
<gene>
    <name evidence="12" type="ORF">SAMN05192566_0515</name>
</gene>
<feature type="domain" description="Lumazine-binding" evidence="11">
    <location>
        <begin position="96"/>
        <end position="192"/>
    </location>
</feature>
<evidence type="ECO:0000313" key="12">
    <source>
        <dbReference type="EMBL" id="SDK18435.1"/>
    </source>
</evidence>
<evidence type="ECO:0000313" key="13">
    <source>
        <dbReference type="Proteomes" id="UP000198629"/>
    </source>
</evidence>
<evidence type="ECO:0000256" key="2">
    <source>
        <dbReference type="ARBA" id="ARBA00002803"/>
    </source>
</evidence>
<evidence type="ECO:0000256" key="7">
    <source>
        <dbReference type="ARBA" id="ARBA00022679"/>
    </source>
</evidence>
<dbReference type="AlphaFoldDB" id="A0A1G8ZVQ9"/>
<dbReference type="Pfam" id="PF00677">
    <property type="entry name" value="Lum_binding"/>
    <property type="match status" value="2"/>
</dbReference>
<dbReference type="GO" id="GO:0004746">
    <property type="term" value="F:riboflavin synthase activity"/>
    <property type="evidence" value="ECO:0007669"/>
    <property type="project" value="UniProtKB-UniRule"/>
</dbReference>
<dbReference type="CDD" id="cd00402">
    <property type="entry name" value="Riboflavin_synthase_like"/>
    <property type="match status" value="1"/>
</dbReference>
<dbReference type="InterPro" id="IPR026017">
    <property type="entry name" value="Lumazine-bd_dom"/>
</dbReference>
<dbReference type="PROSITE" id="PS51177">
    <property type="entry name" value="LUMAZINE_BIND"/>
    <property type="match status" value="2"/>
</dbReference>
<dbReference type="Gene3D" id="2.40.30.20">
    <property type="match status" value="2"/>
</dbReference>
<evidence type="ECO:0000256" key="3">
    <source>
        <dbReference type="ARBA" id="ARBA00004887"/>
    </source>
</evidence>
<feature type="repeat" description="Lumazine-binding" evidence="10">
    <location>
        <begin position="96"/>
        <end position="192"/>
    </location>
</feature>
<accession>A0A1G8ZVQ9</accession>
<dbReference type="NCBIfam" id="NF006767">
    <property type="entry name" value="PRK09289.1"/>
    <property type="match status" value="1"/>
</dbReference>
<comment type="function">
    <text evidence="2">Catalyzes the dismutation of two molecules of 6,7-dimethyl-8-ribityllumazine, resulting in the formation of riboflavin and 5-amino-6-(D-ribitylamino)uracil.</text>
</comment>
<name>A0A1G8ZVQ9_9PROT</name>
<dbReference type="EMBL" id="FNFX01000001">
    <property type="protein sequence ID" value="SDK18435.1"/>
    <property type="molecule type" value="Genomic_DNA"/>
</dbReference>
<evidence type="ECO:0000256" key="1">
    <source>
        <dbReference type="ARBA" id="ARBA00000968"/>
    </source>
</evidence>
<keyword evidence="6" id="KW-0686">Riboflavin biosynthesis</keyword>
<dbReference type="InterPro" id="IPR023366">
    <property type="entry name" value="ATP_synth_asu-like_sf"/>
</dbReference>
<dbReference type="SUPFAM" id="SSF63380">
    <property type="entry name" value="Riboflavin synthase domain-like"/>
    <property type="match status" value="2"/>
</dbReference>
<dbReference type="InterPro" id="IPR017938">
    <property type="entry name" value="Riboflavin_synthase-like_b-brl"/>
</dbReference>
<dbReference type="PANTHER" id="PTHR21098">
    <property type="entry name" value="RIBOFLAVIN SYNTHASE ALPHA CHAIN"/>
    <property type="match status" value="1"/>
</dbReference>
<sequence>MFTGIIQTVGRIAKVVPHGEDSALRIEASNLGLDDVQLGDSIAVNGVCLTVTSLAPGSFEVMVSKVTLDVTTGLGKPGPVNLEKALRLADRLGGHLVTGHVDGVGTITALEPVGECWLLRIRAPHTLSKYIAQKGSLCVNGISLTVNAITQDEVSINLIPHTMQHTMMQHAKPGDAVNLEIDLIARYVERMQAWEQE</sequence>
<dbReference type="FunFam" id="2.40.30.20:FF:000004">
    <property type="entry name" value="Riboflavin synthase, alpha subunit"/>
    <property type="match status" value="1"/>
</dbReference>
<evidence type="ECO:0000256" key="10">
    <source>
        <dbReference type="PROSITE-ProRule" id="PRU00524"/>
    </source>
</evidence>
<dbReference type="EC" id="2.5.1.9" evidence="4 9"/>
<proteinExistence type="predicted"/>
<evidence type="ECO:0000256" key="6">
    <source>
        <dbReference type="ARBA" id="ARBA00022619"/>
    </source>
</evidence>
<feature type="repeat" description="Lumazine-binding" evidence="10">
    <location>
        <begin position="1"/>
        <end position="95"/>
    </location>
</feature>
<reference evidence="13" key="1">
    <citation type="submission" date="2016-10" db="EMBL/GenBank/DDBJ databases">
        <authorList>
            <person name="Varghese N."/>
            <person name="Submissions S."/>
        </authorList>
    </citation>
    <scope>NUCLEOTIDE SEQUENCE [LARGE SCALE GENOMIC DNA]</scope>
    <source>
        <strain evidence="13">CBMB127</strain>
    </source>
</reference>
<keyword evidence="8" id="KW-0677">Repeat</keyword>
<evidence type="ECO:0000256" key="9">
    <source>
        <dbReference type="NCBIfam" id="TIGR00187"/>
    </source>
</evidence>
<dbReference type="OrthoDB" id="9788537at2"/>
<keyword evidence="13" id="KW-1185">Reference proteome</keyword>
<dbReference type="PANTHER" id="PTHR21098:SF12">
    <property type="entry name" value="RIBOFLAVIN SYNTHASE"/>
    <property type="match status" value="1"/>
</dbReference>
<dbReference type="PIRSF" id="PIRSF000498">
    <property type="entry name" value="Riboflavin_syn_A"/>
    <property type="match status" value="1"/>
</dbReference>
<organism evidence="12 13">
    <name type="scientific">Methylophilus rhizosphaerae</name>
    <dbReference type="NCBI Taxonomy" id="492660"/>
    <lineage>
        <taxon>Bacteria</taxon>
        <taxon>Pseudomonadati</taxon>
        <taxon>Pseudomonadota</taxon>
        <taxon>Betaproteobacteria</taxon>
        <taxon>Nitrosomonadales</taxon>
        <taxon>Methylophilaceae</taxon>
        <taxon>Methylophilus</taxon>
    </lineage>
</organism>
<evidence type="ECO:0000256" key="8">
    <source>
        <dbReference type="ARBA" id="ARBA00022737"/>
    </source>
</evidence>
<keyword evidence="7" id="KW-0808">Transferase</keyword>
<dbReference type="RefSeq" id="WP_091469407.1">
    <property type="nucleotide sequence ID" value="NZ_FNFX01000001.1"/>
</dbReference>
<dbReference type="InterPro" id="IPR001783">
    <property type="entry name" value="Lumazine-bd"/>
</dbReference>
<dbReference type="Proteomes" id="UP000198629">
    <property type="component" value="Unassembled WGS sequence"/>
</dbReference>
<comment type="pathway">
    <text evidence="3">Cofactor biosynthesis; riboflavin biosynthesis; riboflavin from 2-hydroxy-3-oxobutyl phosphate and 5-amino-6-(D-ribitylamino)uracil: step 2/2.</text>
</comment>
<evidence type="ECO:0000256" key="5">
    <source>
        <dbReference type="ARBA" id="ARBA00013950"/>
    </source>
</evidence>
<dbReference type="STRING" id="492660.SAMN05192566_0515"/>
<protein>
    <recommendedName>
        <fullName evidence="5 9">Riboflavin synthase</fullName>
        <ecNumber evidence="4 9">2.5.1.9</ecNumber>
    </recommendedName>
</protein>